<dbReference type="AlphaFoldDB" id="A0A0E9W948"/>
<evidence type="ECO:0000313" key="1">
    <source>
        <dbReference type="EMBL" id="JAH86909.1"/>
    </source>
</evidence>
<reference evidence="1" key="1">
    <citation type="submission" date="2014-11" db="EMBL/GenBank/DDBJ databases">
        <authorList>
            <person name="Amaro Gonzalez C."/>
        </authorList>
    </citation>
    <scope>NUCLEOTIDE SEQUENCE</scope>
</reference>
<proteinExistence type="predicted"/>
<organism evidence="1">
    <name type="scientific">Anguilla anguilla</name>
    <name type="common">European freshwater eel</name>
    <name type="synonym">Muraena anguilla</name>
    <dbReference type="NCBI Taxonomy" id="7936"/>
    <lineage>
        <taxon>Eukaryota</taxon>
        <taxon>Metazoa</taxon>
        <taxon>Chordata</taxon>
        <taxon>Craniata</taxon>
        <taxon>Vertebrata</taxon>
        <taxon>Euteleostomi</taxon>
        <taxon>Actinopterygii</taxon>
        <taxon>Neopterygii</taxon>
        <taxon>Teleostei</taxon>
        <taxon>Anguilliformes</taxon>
        <taxon>Anguillidae</taxon>
        <taxon>Anguilla</taxon>
    </lineage>
</organism>
<reference evidence="1" key="2">
    <citation type="journal article" date="2015" name="Fish Shellfish Immunol.">
        <title>Early steps in the European eel (Anguilla anguilla)-Vibrio vulnificus interaction in the gills: Role of the RtxA13 toxin.</title>
        <authorList>
            <person name="Callol A."/>
            <person name="Pajuelo D."/>
            <person name="Ebbesson L."/>
            <person name="Teles M."/>
            <person name="MacKenzie S."/>
            <person name="Amaro C."/>
        </authorList>
    </citation>
    <scope>NUCLEOTIDE SEQUENCE</scope>
</reference>
<dbReference type="EMBL" id="GBXM01021668">
    <property type="protein sequence ID" value="JAH86909.1"/>
    <property type="molecule type" value="Transcribed_RNA"/>
</dbReference>
<name>A0A0E9W948_ANGAN</name>
<protein>
    <submittedName>
        <fullName evidence="1">Uncharacterized protein</fullName>
    </submittedName>
</protein>
<sequence>MRRNNIEIQTYTLLSAYSLNKNWNEPQTRSESDDEVFPEGCLPIFKNKKIRSSLLNEGDFQKYINPCRCSYNKVY</sequence>
<accession>A0A0E9W948</accession>